<evidence type="ECO:0008006" key="9">
    <source>
        <dbReference type="Google" id="ProtNLM"/>
    </source>
</evidence>
<evidence type="ECO:0000256" key="5">
    <source>
        <dbReference type="ARBA" id="ARBA00023136"/>
    </source>
</evidence>
<dbReference type="InterPro" id="IPR005349">
    <property type="entry name" value="TMEM14"/>
</dbReference>
<dbReference type="Proteomes" id="UP001176961">
    <property type="component" value="Unassembled WGS sequence"/>
</dbReference>
<evidence type="ECO:0000256" key="4">
    <source>
        <dbReference type="ARBA" id="ARBA00022989"/>
    </source>
</evidence>
<evidence type="ECO:0000256" key="2">
    <source>
        <dbReference type="ARBA" id="ARBA00007590"/>
    </source>
</evidence>
<dbReference type="GO" id="GO:0016020">
    <property type="term" value="C:membrane"/>
    <property type="evidence" value="ECO:0007669"/>
    <property type="project" value="UniProtKB-SubCell"/>
</dbReference>
<comment type="subcellular location">
    <subcellularLocation>
        <location evidence="1">Membrane</location>
    </subcellularLocation>
</comment>
<keyword evidence="4 6" id="KW-1133">Transmembrane helix</keyword>
<comment type="caution">
    <text evidence="7">The sequence shown here is derived from an EMBL/GenBank/DDBJ whole genome shotgun (WGS) entry which is preliminary data.</text>
</comment>
<evidence type="ECO:0000256" key="3">
    <source>
        <dbReference type="ARBA" id="ARBA00022692"/>
    </source>
</evidence>
<comment type="similarity">
    <text evidence="2">Belongs to the TMEM14 family.</text>
</comment>
<dbReference type="EMBL" id="CATQJL010000112">
    <property type="protein sequence ID" value="CAJ0595372.1"/>
    <property type="molecule type" value="Genomic_DNA"/>
</dbReference>
<evidence type="ECO:0000313" key="8">
    <source>
        <dbReference type="Proteomes" id="UP001176961"/>
    </source>
</evidence>
<reference evidence="7" key="1">
    <citation type="submission" date="2023-07" db="EMBL/GenBank/DDBJ databases">
        <authorList>
            <consortium name="CYATHOMIX"/>
        </authorList>
    </citation>
    <scope>NUCLEOTIDE SEQUENCE</scope>
    <source>
        <strain evidence="7">N/A</strain>
    </source>
</reference>
<evidence type="ECO:0000256" key="6">
    <source>
        <dbReference type="SAM" id="Phobius"/>
    </source>
</evidence>
<protein>
    <recommendedName>
        <fullName evidence="9">Transmembrane protein 14</fullName>
    </recommendedName>
</protein>
<name>A0AA36M314_CYLNA</name>
<organism evidence="7 8">
    <name type="scientific">Cylicocyclus nassatus</name>
    <name type="common">Nematode worm</name>
    <dbReference type="NCBI Taxonomy" id="53992"/>
    <lineage>
        <taxon>Eukaryota</taxon>
        <taxon>Metazoa</taxon>
        <taxon>Ecdysozoa</taxon>
        <taxon>Nematoda</taxon>
        <taxon>Chromadorea</taxon>
        <taxon>Rhabditida</taxon>
        <taxon>Rhabditina</taxon>
        <taxon>Rhabditomorpha</taxon>
        <taxon>Strongyloidea</taxon>
        <taxon>Strongylidae</taxon>
        <taxon>Cylicocyclus</taxon>
    </lineage>
</organism>
<gene>
    <name evidence="7" type="ORF">CYNAS_LOCUS7355</name>
</gene>
<keyword evidence="3 6" id="KW-0812">Transmembrane</keyword>
<sequence length="121" mass="12911">MAPSLATTLSTIASIVPSQVNPWYAGLLVAGGLSNYLQTKNTSGLIQSLLSGAAVTACTYYKLPYKAIGVLSVAGYLGWTMLKKYLAMKKRKIIPSGLTAIASLITFLVQANAARKNWSFH</sequence>
<feature type="transmembrane region" description="Helical" evidence="6">
    <location>
        <begin position="94"/>
        <end position="113"/>
    </location>
</feature>
<accession>A0AA36M314</accession>
<keyword evidence="8" id="KW-1185">Reference proteome</keyword>
<keyword evidence="5 6" id="KW-0472">Membrane</keyword>
<dbReference type="Gene3D" id="1.10.10.1740">
    <property type="entry name" value="Transmembrane protein 14-like"/>
    <property type="match status" value="1"/>
</dbReference>
<dbReference type="Pfam" id="PF03647">
    <property type="entry name" value="Tmemb_14"/>
    <property type="match status" value="1"/>
</dbReference>
<evidence type="ECO:0000313" key="7">
    <source>
        <dbReference type="EMBL" id="CAJ0595372.1"/>
    </source>
</evidence>
<dbReference type="AlphaFoldDB" id="A0AA36M314"/>
<dbReference type="InterPro" id="IPR044890">
    <property type="entry name" value="TMEM14_sf"/>
</dbReference>
<evidence type="ECO:0000256" key="1">
    <source>
        <dbReference type="ARBA" id="ARBA00004370"/>
    </source>
</evidence>
<proteinExistence type="inferred from homology"/>